<dbReference type="Gene3D" id="3.40.190.290">
    <property type="match status" value="1"/>
</dbReference>
<evidence type="ECO:0000256" key="1">
    <source>
        <dbReference type="ARBA" id="ARBA00009437"/>
    </source>
</evidence>
<gene>
    <name evidence="6" type="ORF">IAB37_02950</name>
</gene>
<keyword evidence="3" id="KW-0238">DNA-binding</keyword>
<accession>A0A9D1J4D2</accession>
<proteinExistence type="inferred from homology"/>
<dbReference type="InterPro" id="IPR050950">
    <property type="entry name" value="HTH-type_LysR_regulators"/>
</dbReference>
<dbReference type="CDD" id="cd05466">
    <property type="entry name" value="PBP2_LTTR_substrate"/>
    <property type="match status" value="1"/>
</dbReference>
<dbReference type="InterPro" id="IPR000847">
    <property type="entry name" value="LysR_HTH_N"/>
</dbReference>
<evidence type="ECO:0000256" key="3">
    <source>
        <dbReference type="ARBA" id="ARBA00023125"/>
    </source>
</evidence>
<organism evidence="6 7">
    <name type="scientific">Candidatus Faecivivens stercoravium</name>
    <dbReference type="NCBI Taxonomy" id="2840803"/>
    <lineage>
        <taxon>Bacteria</taxon>
        <taxon>Bacillati</taxon>
        <taxon>Bacillota</taxon>
        <taxon>Clostridia</taxon>
        <taxon>Eubacteriales</taxon>
        <taxon>Oscillospiraceae</taxon>
        <taxon>Oscillospiraceae incertae sedis</taxon>
        <taxon>Candidatus Faecivivens</taxon>
    </lineage>
</organism>
<dbReference type="PANTHER" id="PTHR30419:SF8">
    <property type="entry name" value="NITROGEN ASSIMILATION TRANSCRIPTIONAL ACTIVATOR-RELATED"/>
    <property type="match status" value="1"/>
</dbReference>
<dbReference type="AlphaFoldDB" id="A0A9D1J4D2"/>
<sequence length="294" mass="32992">MELRVLRYFLAVAREGNITRAAEALHLSQPALSKQIIELEEELGQQLLIRGSRKVTLTEYGKILEQRAREILDIVQQTEDEFSGNDRALGGDLRVGCGEGRPVELVARAMGRMYRQHPGVMMHIYTGITGDVIDRLNQGALDFGAVSAASASGEYNFLRLPLDDRWGLLMRRDDPLSRQDAITAELILQLPVIISRHVLVRNELSGWLGKSMQELRIAGTCDMHRNAALLVREGLGYLLSYDLSLADDSLCFKPLEPRFVSTTNMVWKKSEPLSPAAREFLRMMREEVAGEGEL</sequence>
<evidence type="ECO:0000313" key="7">
    <source>
        <dbReference type="Proteomes" id="UP000824241"/>
    </source>
</evidence>
<evidence type="ECO:0000256" key="4">
    <source>
        <dbReference type="ARBA" id="ARBA00023163"/>
    </source>
</evidence>
<reference evidence="6" key="2">
    <citation type="journal article" date="2021" name="PeerJ">
        <title>Extensive microbial diversity within the chicken gut microbiome revealed by metagenomics and culture.</title>
        <authorList>
            <person name="Gilroy R."/>
            <person name="Ravi A."/>
            <person name="Getino M."/>
            <person name="Pursley I."/>
            <person name="Horton D.L."/>
            <person name="Alikhan N.F."/>
            <person name="Baker D."/>
            <person name="Gharbi K."/>
            <person name="Hall N."/>
            <person name="Watson M."/>
            <person name="Adriaenssens E.M."/>
            <person name="Foster-Nyarko E."/>
            <person name="Jarju S."/>
            <person name="Secka A."/>
            <person name="Antonio M."/>
            <person name="Oren A."/>
            <person name="Chaudhuri R.R."/>
            <person name="La Ragione R."/>
            <person name="Hildebrand F."/>
            <person name="Pallen M.J."/>
        </authorList>
    </citation>
    <scope>NUCLEOTIDE SEQUENCE</scope>
    <source>
        <strain evidence="6">CHK189-12415</strain>
    </source>
</reference>
<dbReference type="PANTHER" id="PTHR30419">
    <property type="entry name" value="HTH-TYPE TRANSCRIPTIONAL REGULATOR YBHD"/>
    <property type="match status" value="1"/>
</dbReference>
<dbReference type="InterPro" id="IPR036390">
    <property type="entry name" value="WH_DNA-bd_sf"/>
</dbReference>
<dbReference type="FunFam" id="1.10.10.10:FF:000001">
    <property type="entry name" value="LysR family transcriptional regulator"/>
    <property type="match status" value="1"/>
</dbReference>
<keyword evidence="4" id="KW-0804">Transcription</keyword>
<dbReference type="Pfam" id="PF03466">
    <property type="entry name" value="LysR_substrate"/>
    <property type="match status" value="1"/>
</dbReference>
<comment type="similarity">
    <text evidence="1">Belongs to the LysR transcriptional regulatory family.</text>
</comment>
<dbReference type="SUPFAM" id="SSF53850">
    <property type="entry name" value="Periplasmic binding protein-like II"/>
    <property type="match status" value="1"/>
</dbReference>
<dbReference type="GO" id="GO:0003677">
    <property type="term" value="F:DNA binding"/>
    <property type="evidence" value="ECO:0007669"/>
    <property type="project" value="UniProtKB-KW"/>
</dbReference>
<keyword evidence="2" id="KW-0805">Transcription regulation</keyword>
<evidence type="ECO:0000259" key="5">
    <source>
        <dbReference type="PROSITE" id="PS50931"/>
    </source>
</evidence>
<dbReference type="InterPro" id="IPR005119">
    <property type="entry name" value="LysR_subst-bd"/>
</dbReference>
<evidence type="ECO:0000313" key="6">
    <source>
        <dbReference type="EMBL" id="HIR60517.1"/>
    </source>
</evidence>
<dbReference type="PROSITE" id="PS50931">
    <property type="entry name" value="HTH_LYSR"/>
    <property type="match status" value="1"/>
</dbReference>
<dbReference type="GO" id="GO:0005829">
    <property type="term" value="C:cytosol"/>
    <property type="evidence" value="ECO:0007669"/>
    <property type="project" value="TreeGrafter"/>
</dbReference>
<dbReference type="Proteomes" id="UP000824241">
    <property type="component" value="Unassembled WGS sequence"/>
</dbReference>
<name>A0A9D1J4D2_9FIRM</name>
<evidence type="ECO:0000256" key="2">
    <source>
        <dbReference type="ARBA" id="ARBA00023015"/>
    </source>
</evidence>
<dbReference type="EMBL" id="DVHA01000098">
    <property type="protein sequence ID" value="HIR60517.1"/>
    <property type="molecule type" value="Genomic_DNA"/>
</dbReference>
<dbReference type="Pfam" id="PF00126">
    <property type="entry name" value="HTH_1"/>
    <property type="match status" value="1"/>
</dbReference>
<dbReference type="GO" id="GO:0003700">
    <property type="term" value="F:DNA-binding transcription factor activity"/>
    <property type="evidence" value="ECO:0007669"/>
    <property type="project" value="InterPro"/>
</dbReference>
<protein>
    <submittedName>
        <fullName evidence="6">LysR family transcriptional regulator</fullName>
    </submittedName>
</protein>
<comment type="caution">
    <text evidence="6">The sequence shown here is derived from an EMBL/GenBank/DDBJ whole genome shotgun (WGS) entry which is preliminary data.</text>
</comment>
<dbReference type="SUPFAM" id="SSF46785">
    <property type="entry name" value="Winged helix' DNA-binding domain"/>
    <property type="match status" value="1"/>
</dbReference>
<reference evidence="6" key="1">
    <citation type="submission" date="2020-10" db="EMBL/GenBank/DDBJ databases">
        <authorList>
            <person name="Gilroy R."/>
        </authorList>
    </citation>
    <scope>NUCLEOTIDE SEQUENCE</scope>
    <source>
        <strain evidence="6">CHK189-12415</strain>
    </source>
</reference>
<dbReference type="Gene3D" id="1.10.10.10">
    <property type="entry name" value="Winged helix-like DNA-binding domain superfamily/Winged helix DNA-binding domain"/>
    <property type="match status" value="1"/>
</dbReference>
<dbReference type="PRINTS" id="PR00039">
    <property type="entry name" value="HTHLYSR"/>
</dbReference>
<dbReference type="InterPro" id="IPR036388">
    <property type="entry name" value="WH-like_DNA-bd_sf"/>
</dbReference>
<feature type="domain" description="HTH lysR-type" evidence="5">
    <location>
        <begin position="1"/>
        <end position="58"/>
    </location>
</feature>